<sequence>MLEPLLLLLALALLAIPVAVIYLLLAVSDLKNKVRDLTRRLDEAPGADRAVAATDGTRQDSPQVRQDPRQQDIPDAVPVSPERTPWVGAARKAPAAAPVPSPTPQDPESQAVVFRRERMEALAAWLRENWFYAVAAVSLALSGLFLVQYGMENGLLPPQARVAAALVLGAALIAAGEYIRRRFGDSEDSSAAYLPSVLSSAGLVSLFGGILAARMLYGLIEPGPAMAGLFAVALGGMVLGWFHGPLLAAIGLLGGMAAPFLVGGSSETPEWLLLYFALLSALGLGIDTLRRWAWVSVLALVLGFGAGWMLQVLSAPSDSLALAFAGFAAGLSVMATLIPARDLVPDHGGPCLAETLLRKASWPIFPARLSLGSLLAACLAIAAQTPHSALTYWSAIALVTALGALYMLWSARAPALQDHALLPVLTLMALLGLPDLHLAARDAITLQLQAAAEQTETRMIRDISQALGAALILSLMAAWRSFAVPENRIVWAAAAALIAPAAGLFLDMSWHPDQIIGAYPWALHAAFVAAVMTVLAERFARRDGADPTRASLAALSALACLAFGLGLVLSQSALTLALAATVLAAAGLDRRFDMPLMGTYIAAGVVALGYRLTVDPGLDWATRAPVLSMLLAYGGTLTAFLAALWLLAAMDRPRSRVFLESAAWSTGGMTLSLTLYHAFAAFSRQDTSETHWGFGLYACVWAGVALAQVHRQSLGGCMRYVRIALSCVFGAIAALMMVLALTLANPLVGSQSVIGWPVLNSLIPAYLLPAIILAAGAWRLGTLPRWTRLALGGVSLGLAVFWAALTIRHVWQGGEAMRVSHGVTQPELYSYTVALLLTGALLFYQALARRSDLLRRVGVLVIALAVAKVFLIDISGLSGLVRVFSFLVLGLSLAGLAWFNRWVQTRAGPGPDKDTGTDKLPGV</sequence>
<feature type="transmembrane region" description="Helical" evidence="2">
    <location>
        <begin position="360"/>
        <end position="383"/>
    </location>
</feature>
<feature type="transmembrane region" description="Helical" evidence="2">
    <location>
        <begin position="489"/>
        <end position="506"/>
    </location>
</feature>
<feature type="transmembrane region" description="Helical" evidence="2">
    <location>
        <begin position="657"/>
        <end position="679"/>
    </location>
</feature>
<feature type="transmembrane region" description="Helical" evidence="2">
    <location>
        <begin position="789"/>
        <end position="808"/>
    </location>
</feature>
<dbReference type="PANTHER" id="PTHR38434">
    <property type="entry name" value="BLL2549 PROTEIN"/>
    <property type="match status" value="1"/>
</dbReference>
<dbReference type="InterPro" id="IPR019286">
    <property type="entry name" value="DUF2339_TM"/>
</dbReference>
<reference evidence="3 4" key="1">
    <citation type="submission" date="2023-05" db="EMBL/GenBank/DDBJ databases">
        <title>YMD87, complete Genome.</title>
        <authorList>
            <person name="Zhang J."/>
            <person name="Xu X."/>
        </authorList>
    </citation>
    <scope>NUCLEOTIDE SEQUENCE [LARGE SCALE GENOMIC DNA]</scope>
    <source>
        <strain evidence="3 4">YMD87</strain>
    </source>
</reference>
<keyword evidence="4" id="KW-1185">Reference proteome</keyword>
<protein>
    <submittedName>
        <fullName evidence="3">DUF2339 domain-containing protein</fullName>
    </submittedName>
</protein>
<feature type="transmembrane region" description="Helical" evidence="2">
    <location>
        <begin position="269"/>
        <end position="286"/>
    </location>
</feature>
<feature type="transmembrane region" description="Helical" evidence="2">
    <location>
        <begin position="859"/>
        <end position="877"/>
    </location>
</feature>
<feature type="transmembrane region" description="Helical" evidence="2">
    <location>
        <begin position="191"/>
        <end position="217"/>
    </location>
</feature>
<feature type="transmembrane region" description="Helical" evidence="2">
    <location>
        <begin position="756"/>
        <end position="777"/>
    </location>
</feature>
<feature type="region of interest" description="Disordered" evidence="1">
    <location>
        <begin position="90"/>
        <end position="109"/>
    </location>
</feature>
<feature type="transmembrane region" description="Helical" evidence="2">
    <location>
        <begin position="320"/>
        <end position="340"/>
    </location>
</feature>
<keyword evidence="2" id="KW-0812">Transmembrane</keyword>
<evidence type="ECO:0000256" key="2">
    <source>
        <dbReference type="SAM" id="Phobius"/>
    </source>
</evidence>
<dbReference type="RefSeq" id="WP_282300321.1">
    <property type="nucleotide sequence ID" value="NZ_CP124616.1"/>
</dbReference>
<dbReference type="PIRSF" id="PIRSF035905">
    <property type="entry name" value="UCP035905_mp"/>
    <property type="match status" value="1"/>
</dbReference>
<feature type="transmembrane region" description="Helical" evidence="2">
    <location>
        <begin position="552"/>
        <end position="585"/>
    </location>
</feature>
<feature type="transmembrane region" description="Helical" evidence="2">
    <location>
        <begin position="390"/>
        <end position="409"/>
    </location>
</feature>
<feature type="transmembrane region" description="Helical" evidence="2">
    <location>
        <begin position="421"/>
        <end position="440"/>
    </location>
</feature>
<feature type="transmembrane region" description="Helical" evidence="2">
    <location>
        <begin position="292"/>
        <end position="313"/>
    </location>
</feature>
<feature type="transmembrane region" description="Helical" evidence="2">
    <location>
        <begin position="466"/>
        <end position="483"/>
    </location>
</feature>
<feature type="transmembrane region" description="Helical" evidence="2">
    <location>
        <begin position="6"/>
        <end position="25"/>
    </location>
</feature>
<accession>A0ABY8QI59</accession>
<keyword evidence="2" id="KW-0472">Membrane</keyword>
<feature type="transmembrane region" description="Helical" evidence="2">
    <location>
        <begin position="883"/>
        <end position="903"/>
    </location>
</feature>
<feature type="transmembrane region" description="Helical" evidence="2">
    <location>
        <begin position="130"/>
        <end position="150"/>
    </location>
</feature>
<organism evidence="3 4">
    <name type="scientific">Tropicibacter oceani</name>
    <dbReference type="NCBI Taxonomy" id="3058420"/>
    <lineage>
        <taxon>Bacteria</taxon>
        <taxon>Pseudomonadati</taxon>
        <taxon>Pseudomonadota</taxon>
        <taxon>Alphaproteobacteria</taxon>
        <taxon>Rhodobacterales</taxon>
        <taxon>Roseobacteraceae</taxon>
        <taxon>Tropicibacter</taxon>
    </lineage>
</organism>
<feature type="transmembrane region" description="Helical" evidence="2">
    <location>
        <begin position="592"/>
        <end position="610"/>
    </location>
</feature>
<feature type="transmembrane region" description="Helical" evidence="2">
    <location>
        <begin position="691"/>
        <end position="709"/>
    </location>
</feature>
<dbReference type="EMBL" id="CP124616">
    <property type="protein sequence ID" value="WGW03691.1"/>
    <property type="molecule type" value="Genomic_DNA"/>
</dbReference>
<feature type="transmembrane region" description="Helical" evidence="2">
    <location>
        <begin position="518"/>
        <end position="540"/>
    </location>
</feature>
<feature type="region of interest" description="Disordered" evidence="1">
    <location>
        <begin position="46"/>
        <end position="80"/>
    </location>
</feature>
<dbReference type="Proteomes" id="UP001241605">
    <property type="component" value="Chromosome"/>
</dbReference>
<keyword evidence="2" id="KW-1133">Transmembrane helix</keyword>
<feature type="transmembrane region" description="Helical" evidence="2">
    <location>
        <begin position="162"/>
        <end position="179"/>
    </location>
</feature>
<gene>
    <name evidence="3" type="ORF">QF118_17500</name>
</gene>
<evidence type="ECO:0000256" key="1">
    <source>
        <dbReference type="SAM" id="MobiDB-lite"/>
    </source>
</evidence>
<dbReference type="Pfam" id="PF10101">
    <property type="entry name" value="DUF2339"/>
    <property type="match status" value="1"/>
</dbReference>
<feature type="transmembrane region" description="Helical" evidence="2">
    <location>
        <begin position="721"/>
        <end position="744"/>
    </location>
</feature>
<feature type="transmembrane region" description="Helical" evidence="2">
    <location>
        <begin position="828"/>
        <end position="847"/>
    </location>
</feature>
<evidence type="ECO:0000313" key="3">
    <source>
        <dbReference type="EMBL" id="WGW03691.1"/>
    </source>
</evidence>
<feature type="transmembrane region" description="Helical" evidence="2">
    <location>
        <begin position="630"/>
        <end position="650"/>
    </location>
</feature>
<proteinExistence type="predicted"/>
<name>A0ABY8QI59_9RHOB</name>
<dbReference type="PANTHER" id="PTHR38434:SF1">
    <property type="entry name" value="BLL2549 PROTEIN"/>
    <property type="match status" value="1"/>
</dbReference>
<dbReference type="InterPro" id="IPR014600">
    <property type="entry name" value="UCP035905_mem"/>
</dbReference>
<evidence type="ECO:0000313" key="4">
    <source>
        <dbReference type="Proteomes" id="UP001241605"/>
    </source>
</evidence>
<feature type="transmembrane region" description="Helical" evidence="2">
    <location>
        <begin position="229"/>
        <end position="262"/>
    </location>
</feature>